<dbReference type="PANTHER" id="PTHR14939">
    <property type="entry name" value="F-BOX ONLY PROTEIN 22"/>
    <property type="match status" value="1"/>
</dbReference>
<dbReference type="InterPro" id="IPR013702">
    <property type="entry name" value="FIST_domain_N"/>
</dbReference>
<evidence type="ECO:0000259" key="7">
    <source>
        <dbReference type="SMART" id="SM01204"/>
    </source>
</evidence>
<keyword evidence="5" id="KW-0472">Membrane</keyword>
<organism evidence="8 9">
    <name type="scientific">Nitrolancea hollandica Lb</name>
    <dbReference type="NCBI Taxonomy" id="1129897"/>
    <lineage>
        <taxon>Bacteria</taxon>
        <taxon>Pseudomonadati</taxon>
        <taxon>Thermomicrobiota</taxon>
        <taxon>Thermomicrobia</taxon>
        <taxon>Sphaerobacterales</taxon>
        <taxon>Sphaerobacterineae</taxon>
        <taxon>Sphaerobacteraceae</taxon>
        <taxon>Nitrolancea</taxon>
    </lineage>
</organism>
<keyword evidence="2" id="KW-1003">Cell membrane</keyword>
<dbReference type="InterPro" id="IPR016741">
    <property type="entry name" value="UCP018953"/>
</dbReference>
<evidence type="ECO:0000313" key="9">
    <source>
        <dbReference type="Proteomes" id="UP000004221"/>
    </source>
</evidence>
<gene>
    <name evidence="8" type="ORF">NITHO_3700002</name>
</gene>
<evidence type="ECO:0000256" key="2">
    <source>
        <dbReference type="ARBA" id="ARBA00022475"/>
    </source>
</evidence>
<comment type="subcellular location">
    <subcellularLocation>
        <location evidence="1">Cell membrane</location>
        <topology evidence="1">Multi-pass membrane protein</topology>
    </subcellularLocation>
</comment>
<dbReference type="AlphaFoldDB" id="I4EIZ7"/>
<comment type="caution">
    <text evidence="8">The sequence shown here is derived from an EMBL/GenBank/DDBJ whole genome shotgun (WGS) entry which is preliminary data.</text>
</comment>
<dbReference type="Pfam" id="PF08495">
    <property type="entry name" value="FIST"/>
    <property type="match status" value="1"/>
</dbReference>
<proteinExistence type="predicted"/>
<dbReference type="Proteomes" id="UP000004221">
    <property type="component" value="Unassembled WGS sequence"/>
</dbReference>
<feature type="domain" description="FIST" evidence="6">
    <location>
        <begin position="34"/>
        <end position="229"/>
    </location>
</feature>
<sequence length="395" mass="42193">MTAAQAAIAHDPSWERALDEVLSRTAGMTGESGRPDLVFLFASAAYARDYPALVRRAQEATNASVLVGCSGQGIVGPGREIENEPAISLLALWLPGAELRPALINQRTLEACEEPGDWYDVTGVDRDAVNGWFLFGDPFGIDAERLVDALSDAYPGTPLIGGLASGDPHVPRTFVFLDGNVYTEGAVAVALGGAYTVRTVVSQGAEPIGEPWTITAADEHIVHTIGQRPALEILVETFDGLTPELKERARRNLLVGLVMDEYQDEFRRGDFLIRNVTGYDPGTGALAIGAHPRVGQTIQFQLRDGRAADEELRTLLSQARGTLGDAKPIAALVCCCNGRGAGLFGEPDHDARVIGEQFQLQSLAGFFCNGEIGPVGLRNYLHGYTASIALIVPKA</sequence>
<dbReference type="InterPro" id="IPR019494">
    <property type="entry name" value="FIST_C"/>
</dbReference>
<dbReference type="SMART" id="SM00897">
    <property type="entry name" value="FIST"/>
    <property type="match status" value="1"/>
</dbReference>
<keyword evidence="9" id="KW-1185">Reference proteome</keyword>
<keyword evidence="3" id="KW-0812">Transmembrane</keyword>
<evidence type="ECO:0000313" key="8">
    <source>
        <dbReference type="EMBL" id="CCF84659.1"/>
    </source>
</evidence>
<reference evidence="8 9" key="1">
    <citation type="journal article" date="2012" name="ISME J.">
        <title>Nitrification expanded: discovery, physiology and genomics of a nitrite-oxidizing bacterium from the phylum Chloroflexi.</title>
        <authorList>
            <person name="Sorokin D.Y."/>
            <person name="Lucker S."/>
            <person name="Vejmelkova D."/>
            <person name="Kostrikina N.A."/>
            <person name="Kleerebezem R."/>
            <person name="Rijpstra W.I."/>
            <person name="Damste J.S."/>
            <person name="Le Paslier D."/>
            <person name="Muyzer G."/>
            <person name="Wagner M."/>
            <person name="van Loosdrecht M.C."/>
            <person name="Daims H."/>
        </authorList>
    </citation>
    <scope>NUCLEOTIDE SEQUENCE [LARGE SCALE GENOMIC DNA]</scope>
    <source>
        <strain evidence="9">none</strain>
    </source>
</reference>
<evidence type="ECO:0008006" key="10">
    <source>
        <dbReference type="Google" id="ProtNLM"/>
    </source>
</evidence>
<dbReference type="GO" id="GO:0005886">
    <property type="term" value="C:plasma membrane"/>
    <property type="evidence" value="ECO:0007669"/>
    <property type="project" value="UniProtKB-SubCell"/>
</dbReference>
<dbReference type="Pfam" id="PF10442">
    <property type="entry name" value="FIST_C"/>
    <property type="match status" value="1"/>
</dbReference>
<feature type="domain" description="FIST C-domain" evidence="7">
    <location>
        <begin position="230"/>
        <end position="375"/>
    </location>
</feature>
<dbReference type="PANTHER" id="PTHR14939:SF5">
    <property type="entry name" value="F-BOX ONLY PROTEIN 22"/>
    <property type="match status" value="1"/>
</dbReference>
<evidence type="ECO:0000256" key="5">
    <source>
        <dbReference type="ARBA" id="ARBA00023136"/>
    </source>
</evidence>
<name>I4EIZ7_9BACT</name>
<dbReference type="PIRSF" id="PIRSF018953">
    <property type="entry name" value="UCP018953"/>
    <property type="match status" value="1"/>
</dbReference>
<accession>I4EIZ7</accession>
<evidence type="ECO:0000256" key="1">
    <source>
        <dbReference type="ARBA" id="ARBA00004651"/>
    </source>
</evidence>
<evidence type="ECO:0000256" key="4">
    <source>
        <dbReference type="ARBA" id="ARBA00022989"/>
    </source>
</evidence>
<dbReference type="SMART" id="SM01204">
    <property type="entry name" value="FIST_C"/>
    <property type="match status" value="1"/>
</dbReference>
<keyword evidence="4" id="KW-1133">Transmembrane helix</keyword>
<evidence type="ECO:0000256" key="3">
    <source>
        <dbReference type="ARBA" id="ARBA00022692"/>
    </source>
</evidence>
<dbReference type="EMBL" id="CAGS01000302">
    <property type="protein sequence ID" value="CCF84659.1"/>
    <property type="molecule type" value="Genomic_DNA"/>
</dbReference>
<protein>
    <recommendedName>
        <fullName evidence="10">FIST N domain protein</fullName>
    </recommendedName>
</protein>
<evidence type="ECO:0000259" key="6">
    <source>
        <dbReference type="SMART" id="SM00897"/>
    </source>
</evidence>